<keyword evidence="2" id="KW-1185">Reference proteome</keyword>
<dbReference type="PATRIC" id="fig|1423724.4.peg.569"/>
<gene>
    <name evidence="1" type="ORF">FC32_GL000535</name>
</gene>
<sequence>MRFDAIDEIETYNNLNCCDRLDDEQLYVITNKDATESRNQTKADVIDYATSELTETLHSIINAEDDEDAFECAKGYLAQFDAIREEK</sequence>
<protein>
    <submittedName>
        <fullName evidence="1">Uncharacterized protein</fullName>
    </submittedName>
</protein>
<dbReference type="AlphaFoldDB" id="A0A0R1U495"/>
<dbReference type="RefSeq" id="WP_025087488.1">
    <property type="nucleotide sequence ID" value="NZ_AZFT01000049.1"/>
</dbReference>
<accession>A0A0R1U495</accession>
<dbReference type="STRING" id="1423724.FC32_GL000535"/>
<organism evidence="1 2">
    <name type="scientific">Ligilactobacillus apodemi DSM 16634 = JCM 16172</name>
    <dbReference type="NCBI Taxonomy" id="1423724"/>
    <lineage>
        <taxon>Bacteria</taxon>
        <taxon>Bacillati</taxon>
        <taxon>Bacillota</taxon>
        <taxon>Bacilli</taxon>
        <taxon>Lactobacillales</taxon>
        <taxon>Lactobacillaceae</taxon>
        <taxon>Ligilactobacillus</taxon>
    </lineage>
</organism>
<evidence type="ECO:0000313" key="1">
    <source>
        <dbReference type="EMBL" id="KRL84635.1"/>
    </source>
</evidence>
<evidence type="ECO:0000313" key="2">
    <source>
        <dbReference type="Proteomes" id="UP000051324"/>
    </source>
</evidence>
<dbReference type="EMBL" id="AZFT01000049">
    <property type="protein sequence ID" value="KRL84635.1"/>
    <property type="molecule type" value="Genomic_DNA"/>
</dbReference>
<reference evidence="1 2" key="1">
    <citation type="journal article" date="2015" name="Genome Announc.">
        <title>Expanding the biotechnology potential of lactobacilli through comparative genomics of 213 strains and associated genera.</title>
        <authorList>
            <person name="Sun Z."/>
            <person name="Harris H.M."/>
            <person name="McCann A."/>
            <person name="Guo C."/>
            <person name="Argimon S."/>
            <person name="Zhang W."/>
            <person name="Yang X."/>
            <person name="Jeffery I.B."/>
            <person name="Cooney J.C."/>
            <person name="Kagawa T.F."/>
            <person name="Liu W."/>
            <person name="Song Y."/>
            <person name="Salvetti E."/>
            <person name="Wrobel A."/>
            <person name="Rasinkangas P."/>
            <person name="Parkhill J."/>
            <person name="Rea M.C."/>
            <person name="O'Sullivan O."/>
            <person name="Ritari J."/>
            <person name="Douillard F.P."/>
            <person name="Paul Ross R."/>
            <person name="Yang R."/>
            <person name="Briner A.E."/>
            <person name="Felis G.E."/>
            <person name="de Vos W.M."/>
            <person name="Barrangou R."/>
            <person name="Klaenhammer T.R."/>
            <person name="Caufield P.W."/>
            <person name="Cui Y."/>
            <person name="Zhang H."/>
            <person name="O'Toole P.W."/>
        </authorList>
    </citation>
    <scope>NUCLEOTIDE SEQUENCE [LARGE SCALE GENOMIC DNA]</scope>
    <source>
        <strain evidence="1 2">DSM 16634</strain>
    </source>
</reference>
<dbReference type="eggNOG" id="ENOG5030BRQ">
    <property type="taxonomic scope" value="Bacteria"/>
</dbReference>
<dbReference type="Proteomes" id="UP000051324">
    <property type="component" value="Unassembled WGS sequence"/>
</dbReference>
<dbReference type="OrthoDB" id="8428274at2"/>
<comment type="caution">
    <text evidence="1">The sequence shown here is derived from an EMBL/GenBank/DDBJ whole genome shotgun (WGS) entry which is preliminary data.</text>
</comment>
<name>A0A0R1U495_9LACO</name>
<proteinExistence type="predicted"/>